<evidence type="ECO:0000256" key="12">
    <source>
        <dbReference type="SAM" id="Coils"/>
    </source>
</evidence>
<dbReference type="InterPro" id="IPR004358">
    <property type="entry name" value="Sig_transdc_His_kin-like_C"/>
</dbReference>
<dbReference type="InterPro" id="IPR036097">
    <property type="entry name" value="HisK_dim/P_sf"/>
</dbReference>
<dbReference type="Gene3D" id="3.40.50.2300">
    <property type="match status" value="1"/>
</dbReference>
<dbReference type="Pfam" id="PF00072">
    <property type="entry name" value="Response_reg"/>
    <property type="match status" value="1"/>
</dbReference>
<dbReference type="CDD" id="cd17546">
    <property type="entry name" value="REC_hyHK_CKI1_RcsC-like"/>
    <property type="match status" value="1"/>
</dbReference>
<evidence type="ECO:0000259" key="13">
    <source>
        <dbReference type="PROSITE" id="PS50109"/>
    </source>
</evidence>
<evidence type="ECO:0000256" key="11">
    <source>
        <dbReference type="PROSITE-ProRule" id="PRU00169"/>
    </source>
</evidence>
<dbReference type="SMART" id="SM00448">
    <property type="entry name" value="REC"/>
    <property type="match status" value="1"/>
</dbReference>
<dbReference type="SUPFAM" id="SSF52172">
    <property type="entry name" value="CheY-like"/>
    <property type="match status" value="1"/>
</dbReference>
<dbReference type="RefSeq" id="WP_160962649.1">
    <property type="nucleotide sequence ID" value="NZ_WVUD01000034.1"/>
</dbReference>
<comment type="catalytic activity">
    <reaction evidence="1">
        <text>ATP + protein L-histidine = ADP + protein N-phospho-L-histidine.</text>
        <dbReference type="EC" id="2.7.13.3"/>
    </reaction>
</comment>
<accession>A0A7C9MQI1</accession>
<feature type="coiled-coil region" evidence="12">
    <location>
        <begin position="8"/>
        <end position="35"/>
    </location>
</feature>
<dbReference type="InterPro" id="IPR011006">
    <property type="entry name" value="CheY-like_superfamily"/>
</dbReference>
<evidence type="ECO:0000256" key="3">
    <source>
        <dbReference type="ARBA" id="ARBA00022553"/>
    </source>
</evidence>
<dbReference type="Gene3D" id="3.30.565.10">
    <property type="entry name" value="Histidine kinase-like ATPase, C-terminal domain"/>
    <property type="match status" value="1"/>
</dbReference>
<dbReference type="AlphaFoldDB" id="A0A7C9MQI1"/>
<dbReference type="SMART" id="SM00387">
    <property type="entry name" value="HATPase_c"/>
    <property type="match status" value="1"/>
</dbReference>
<dbReference type="CDD" id="cd00082">
    <property type="entry name" value="HisKA"/>
    <property type="match status" value="1"/>
</dbReference>
<evidence type="ECO:0000256" key="6">
    <source>
        <dbReference type="ARBA" id="ARBA00022777"/>
    </source>
</evidence>
<name>A0A7C9MQI1_9BACT</name>
<keyword evidence="3 11" id="KW-0597">Phosphoprotein</keyword>
<comment type="caution">
    <text evidence="15">The sequence shown here is derived from an EMBL/GenBank/DDBJ whole genome shotgun (WGS) entry which is preliminary data.</text>
</comment>
<keyword evidence="16" id="KW-1185">Reference proteome</keyword>
<evidence type="ECO:0000256" key="5">
    <source>
        <dbReference type="ARBA" id="ARBA00022741"/>
    </source>
</evidence>
<keyword evidence="7" id="KW-0067">ATP-binding</keyword>
<keyword evidence="12" id="KW-0175">Coiled coil</keyword>
<dbReference type="InterPro" id="IPR005467">
    <property type="entry name" value="His_kinase_dom"/>
</dbReference>
<evidence type="ECO:0000313" key="15">
    <source>
        <dbReference type="EMBL" id="MYL84532.1"/>
    </source>
</evidence>
<evidence type="ECO:0000256" key="8">
    <source>
        <dbReference type="ARBA" id="ARBA00023012"/>
    </source>
</evidence>
<dbReference type="EMBL" id="WVUD01000034">
    <property type="protein sequence ID" value="MYL84532.1"/>
    <property type="molecule type" value="Genomic_DNA"/>
</dbReference>
<dbReference type="FunFam" id="3.30.565.10:FF:000010">
    <property type="entry name" value="Sensor histidine kinase RcsC"/>
    <property type="match status" value="1"/>
</dbReference>
<evidence type="ECO:0000256" key="4">
    <source>
        <dbReference type="ARBA" id="ARBA00022679"/>
    </source>
</evidence>
<dbReference type="SUPFAM" id="SSF55874">
    <property type="entry name" value="ATPase domain of HSP90 chaperone/DNA topoisomerase II/histidine kinase"/>
    <property type="match status" value="1"/>
</dbReference>
<evidence type="ECO:0000259" key="14">
    <source>
        <dbReference type="PROSITE" id="PS50110"/>
    </source>
</evidence>
<evidence type="ECO:0000313" key="16">
    <source>
        <dbReference type="Proteomes" id="UP000482487"/>
    </source>
</evidence>
<organism evidence="15 16">
    <name type="scientific">Solidesulfovibrio aerotolerans</name>
    <dbReference type="NCBI Taxonomy" id="295255"/>
    <lineage>
        <taxon>Bacteria</taxon>
        <taxon>Pseudomonadati</taxon>
        <taxon>Thermodesulfobacteriota</taxon>
        <taxon>Desulfovibrionia</taxon>
        <taxon>Desulfovibrionales</taxon>
        <taxon>Desulfovibrionaceae</taxon>
        <taxon>Solidesulfovibrio</taxon>
    </lineage>
</organism>
<dbReference type="OrthoDB" id="9816309at2"/>
<dbReference type="GO" id="GO:0000155">
    <property type="term" value="F:phosphorelay sensor kinase activity"/>
    <property type="evidence" value="ECO:0007669"/>
    <property type="project" value="InterPro"/>
</dbReference>
<dbReference type="PROSITE" id="PS50109">
    <property type="entry name" value="HIS_KIN"/>
    <property type="match status" value="1"/>
</dbReference>
<evidence type="ECO:0000256" key="9">
    <source>
        <dbReference type="ARBA" id="ARBA00064003"/>
    </source>
</evidence>
<dbReference type="PROSITE" id="PS50110">
    <property type="entry name" value="RESPONSE_REGULATORY"/>
    <property type="match status" value="1"/>
</dbReference>
<feature type="domain" description="Histidine kinase" evidence="13">
    <location>
        <begin position="35"/>
        <end position="255"/>
    </location>
</feature>
<evidence type="ECO:0000256" key="10">
    <source>
        <dbReference type="ARBA" id="ARBA00068150"/>
    </source>
</evidence>
<dbReference type="InterPro" id="IPR036890">
    <property type="entry name" value="HATPase_C_sf"/>
</dbReference>
<feature type="domain" description="Response regulatory" evidence="14">
    <location>
        <begin position="279"/>
        <end position="396"/>
    </location>
</feature>
<keyword evidence="4" id="KW-0808">Transferase</keyword>
<keyword evidence="6" id="KW-0418">Kinase</keyword>
<dbReference type="PANTHER" id="PTHR45339:SF1">
    <property type="entry name" value="HYBRID SIGNAL TRANSDUCTION HISTIDINE KINASE J"/>
    <property type="match status" value="1"/>
</dbReference>
<proteinExistence type="predicted"/>
<comment type="subunit">
    <text evidence="9">At low DSF concentrations, interacts with RpfF.</text>
</comment>
<reference evidence="15 16" key="1">
    <citation type="submission" date="2020-01" db="EMBL/GenBank/DDBJ databases">
        <title>Genome sequence of Desulfovibrio aerotolerans DSM 16695(T).</title>
        <authorList>
            <person name="Karnachuk O."/>
            <person name="Avakyan M."/>
            <person name="Mardanov A."/>
            <person name="Kadnikov V."/>
            <person name="Ravin N."/>
        </authorList>
    </citation>
    <scope>NUCLEOTIDE SEQUENCE [LARGE SCALE GENOMIC DNA]</scope>
    <source>
        <strain evidence="15 16">DSM 16695</strain>
    </source>
</reference>
<dbReference type="Gene3D" id="1.10.287.130">
    <property type="match status" value="1"/>
</dbReference>
<dbReference type="PANTHER" id="PTHR45339">
    <property type="entry name" value="HYBRID SIGNAL TRANSDUCTION HISTIDINE KINASE J"/>
    <property type="match status" value="1"/>
</dbReference>
<dbReference type="EC" id="2.7.13.3" evidence="2"/>
<feature type="modified residue" description="4-aspartylphosphate" evidence="11">
    <location>
        <position position="328"/>
    </location>
</feature>
<dbReference type="FunFam" id="1.10.287.130:FF:000002">
    <property type="entry name" value="Two-component osmosensing histidine kinase"/>
    <property type="match status" value="1"/>
</dbReference>
<dbReference type="Proteomes" id="UP000482487">
    <property type="component" value="Unassembled WGS sequence"/>
</dbReference>
<keyword evidence="8" id="KW-0902">Two-component regulatory system</keyword>
<dbReference type="Pfam" id="PF02518">
    <property type="entry name" value="HATPase_c"/>
    <property type="match status" value="1"/>
</dbReference>
<dbReference type="Pfam" id="PF00512">
    <property type="entry name" value="HisKA"/>
    <property type="match status" value="1"/>
</dbReference>
<evidence type="ECO:0000256" key="1">
    <source>
        <dbReference type="ARBA" id="ARBA00000085"/>
    </source>
</evidence>
<dbReference type="InterPro" id="IPR003661">
    <property type="entry name" value="HisK_dim/P_dom"/>
</dbReference>
<keyword evidence="5" id="KW-0547">Nucleotide-binding</keyword>
<evidence type="ECO:0000256" key="7">
    <source>
        <dbReference type="ARBA" id="ARBA00022840"/>
    </source>
</evidence>
<dbReference type="PRINTS" id="PR00344">
    <property type="entry name" value="BCTRLSENSOR"/>
</dbReference>
<dbReference type="SUPFAM" id="SSF47384">
    <property type="entry name" value="Homodimeric domain of signal transducing histidine kinase"/>
    <property type="match status" value="1"/>
</dbReference>
<dbReference type="InterPro" id="IPR003594">
    <property type="entry name" value="HATPase_dom"/>
</dbReference>
<dbReference type="GO" id="GO:0005524">
    <property type="term" value="F:ATP binding"/>
    <property type="evidence" value="ECO:0007669"/>
    <property type="project" value="UniProtKB-KW"/>
</dbReference>
<dbReference type="CDD" id="cd16922">
    <property type="entry name" value="HATPase_EvgS-ArcB-TorS-like"/>
    <property type="match status" value="1"/>
</dbReference>
<evidence type="ECO:0000256" key="2">
    <source>
        <dbReference type="ARBA" id="ARBA00012438"/>
    </source>
</evidence>
<dbReference type="InterPro" id="IPR001789">
    <property type="entry name" value="Sig_transdc_resp-reg_receiver"/>
</dbReference>
<sequence>MFLDVTTRKLGEIELENAKKRAESANKSKSEFLANMSHEIRTPLNGIMGMLQLLESTKTDHEQREYIDIALSSGRNLTKLISDILDLSRIEQGDITLENHGFNISHLIEDVINTFITELTSKKIELHTHVENNIPEIVYGDSGRLRQIIFNIFGNSIKFTPQGRVSISIDSLTAGKIIHVFIEISDTGIGIPEDKLDEIFVPFTQVDGSLTRKYGGVGLGLSIVKKLLLIMGGSITVDNIDGGGTTTCIAIPLTTAEPSMVEDMTQFLNTEPQIITSLKLLIAEDDKVNQLTISSFVKKIGHNSKFVNDGTEAIKQLKAENFDLILMDIQMPNLDGVETTLAIRNSNEKFSKIPIIALTAHAMAGDKENFLAHGMNGYLSKPIVLEDLKNEIEQIFQQKKSF</sequence>
<protein>
    <recommendedName>
        <fullName evidence="10">Sensory/regulatory protein RpfC</fullName>
        <ecNumber evidence="2">2.7.13.3</ecNumber>
    </recommendedName>
</protein>
<gene>
    <name evidence="15" type="ORF">GTA51_15535</name>
</gene>
<dbReference type="SMART" id="SM00388">
    <property type="entry name" value="HisKA"/>
    <property type="match status" value="1"/>
</dbReference>